<dbReference type="PANTHER" id="PTHR12227:SF0">
    <property type="entry name" value="GLYCERATE KINASE"/>
    <property type="match status" value="1"/>
</dbReference>
<dbReference type="Pfam" id="PF05161">
    <property type="entry name" value="MOFRL"/>
    <property type="match status" value="1"/>
</dbReference>
<dbReference type="GO" id="GO:0008887">
    <property type="term" value="F:glycerate kinase activity"/>
    <property type="evidence" value="ECO:0007669"/>
    <property type="project" value="InterPro"/>
</dbReference>
<dbReference type="InterPro" id="IPR039760">
    <property type="entry name" value="MOFRL_protein"/>
</dbReference>
<dbReference type="Proteomes" id="UP000528457">
    <property type="component" value="Unassembled WGS sequence"/>
</dbReference>
<dbReference type="AlphaFoldDB" id="A0A7X0JYD3"/>
<keyword evidence="4" id="KW-1185">Reference proteome</keyword>
<dbReference type="InterPro" id="IPR007835">
    <property type="entry name" value="MOFRL"/>
</dbReference>
<sequence length="425" mass="45659">MDKPDVFLESLFRDFIQGCQLQHCLPELPISNHGNTLILAIGKAAVQLAEACEMQLLNRFDGKFPARGLLLCRHGEQHNCQHFETFFAAHPLPDQSSLTAAENIMKAVQGLEKGDQLICLLSGGGSALLSYPAEGIEPEEKRKVCQALLLSGANIEDINCVRKHISSVKGGQLAKLAYPARVNCYAVSDVAGDKADVIASGPTVADPSYQAHALDILQHFNITPPDSIAKYLSHTQNETPKPGDSCFDENHFDILLSPTQAFATLIRALQGEHPNIELHYLGSELEDDARKLAEEHAQMALKIAASNPEKTQLILSGGEATVNVQGNGRGGPNTEYALALALALNGERGIYGLAADTDGIDGSGDNAGAFIGPQTLIQKKTEAECYLSNNDSYGFFERFGGLLVSGPTYTNVNDLRAILVLPKGI</sequence>
<dbReference type="GO" id="GO:0016618">
    <property type="term" value="F:hydroxypyruvate reductase [NAD(P)H] activity"/>
    <property type="evidence" value="ECO:0007669"/>
    <property type="project" value="UniProtKB-EC"/>
</dbReference>
<feature type="domain" description="MOFRL-associated" evidence="2">
    <location>
        <begin position="28"/>
        <end position="232"/>
    </location>
</feature>
<dbReference type="InterPro" id="IPR037035">
    <property type="entry name" value="GK-like_C_sf"/>
</dbReference>
<dbReference type="Gene3D" id="3.40.50.10180">
    <property type="entry name" value="Glycerate kinase, MOFRL-like N-terminal domain"/>
    <property type="match status" value="1"/>
</dbReference>
<feature type="domain" description="MOFRL" evidence="1">
    <location>
        <begin position="313"/>
        <end position="414"/>
    </location>
</feature>
<organism evidence="3 4">
    <name type="scientific">Pseudoteredinibacter isoporae</name>
    <dbReference type="NCBI Taxonomy" id="570281"/>
    <lineage>
        <taxon>Bacteria</taxon>
        <taxon>Pseudomonadati</taxon>
        <taxon>Pseudomonadota</taxon>
        <taxon>Gammaproteobacteria</taxon>
        <taxon>Cellvibrionales</taxon>
        <taxon>Cellvibrionaceae</taxon>
        <taxon>Pseudoteredinibacter</taxon>
    </lineage>
</organism>
<dbReference type="GO" id="GO:0005737">
    <property type="term" value="C:cytoplasm"/>
    <property type="evidence" value="ECO:0007669"/>
    <property type="project" value="TreeGrafter"/>
</dbReference>
<dbReference type="InterPro" id="IPR025286">
    <property type="entry name" value="MOFRL_assoc_dom"/>
</dbReference>
<evidence type="ECO:0000313" key="3">
    <source>
        <dbReference type="EMBL" id="MBB6523521.1"/>
    </source>
</evidence>
<name>A0A7X0JYD3_9GAMM</name>
<reference evidence="3 4" key="1">
    <citation type="submission" date="2020-08" db="EMBL/GenBank/DDBJ databases">
        <title>Genomic Encyclopedia of Type Strains, Phase IV (KMG-IV): sequencing the most valuable type-strain genomes for metagenomic binning, comparative biology and taxonomic classification.</title>
        <authorList>
            <person name="Goeker M."/>
        </authorList>
    </citation>
    <scope>NUCLEOTIDE SEQUENCE [LARGE SCALE GENOMIC DNA]</scope>
    <source>
        <strain evidence="3 4">DSM 22368</strain>
    </source>
</reference>
<accession>A0A7X0JYD3</accession>
<gene>
    <name evidence="3" type="ORF">HNR48_003835</name>
</gene>
<keyword evidence="3" id="KW-0560">Oxidoreductase</keyword>
<protein>
    <submittedName>
        <fullName evidence="3">Hydroxypyruvate reductase</fullName>
        <ecNumber evidence="3">1.1.1.81</ecNumber>
    </submittedName>
</protein>
<dbReference type="PANTHER" id="PTHR12227">
    <property type="entry name" value="GLYCERATE KINASE"/>
    <property type="match status" value="1"/>
</dbReference>
<dbReference type="SUPFAM" id="SSF82544">
    <property type="entry name" value="GckA/TtuD-like"/>
    <property type="match status" value="1"/>
</dbReference>
<dbReference type="EC" id="1.1.1.81" evidence="3"/>
<comment type="caution">
    <text evidence="3">The sequence shown here is derived from an EMBL/GenBank/DDBJ whole genome shotgun (WGS) entry which is preliminary data.</text>
</comment>
<dbReference type="InParanoid" id="A0A7X0JYD3"/>
<evidence type="ECO:0000259" key="1">
    <source>
        <dbReference type="Pfam" id="PF05161"/>
    </source>
</evidence>
<evidence type="ECO:0000313" key="4">
    <source>
        <dbReference type="Proteomes" id="UP000528457"/>
    </source>
</evidence>
<dbReference type="Gene3D" id="3.40.1480.10">
    <property type="entry name" value="MOFRL domain"/>
    <property type="match status" value="1"/>
</dbReference>
<dbReference type="InterPro" id="IPR038614">
    <property type="entry name" value="GK_N_sf"/>
</dbReference>
<proteinExistence type="predicted"/>
<dbReference type="RefSeq" id="WP_166843459.1">
    <property type="nucleotide sequence ID" value="NZ_JAAONY010000004.1"/>
</dbReference>
<dbReference type="Pfam" id="PF13660">
    <property type="entry name" value="DUF4147"/>
    <property type="match status" value="1"/>
</dbReference>
<evidence type="ECO:0000259" key="2">
    <source>
        <dbReference type="Pfam" id="PF13660"/>
    </source>
</evidence>
<keyword evidence="3" id="KW-0670">Pyruvate</keyword>
<dbReference type="EMBL" id="JACHHT010000004">
    <property type="protein sequence ID" value="MBB6523521.1"/>
    <property type="molecule type" value="Genomic_DNA"/>
</dbReference>